<gene>
    <name evidence="1" type="ORF">XAT740_LOCUS26989</name>
</gene>
<keyword evidence="2" id="KW-1185">Reference proteome</keyword>
<evidence type="ECO:0000313" key="1">
    <source>
        <dbReference type="EMBL" id="CAF1265098.1"/>
    </source>
</evidence>
<evidence type="ECO:0000313" key="2">
    <source>
        <dbReference type="Proteomes" id="UP000663828"/>
    </source>
</evidence>
<proteinExistence type="predicted"/>
<dbReference type="EMBL" id="CAJNOR010002225">
    <property type="protein sequence ID" value="CAF1265098.1"/>
    <property type="molecule type" value="Genomic_DNA"/>
</dbReference>
<sequence length="1541" mass="177269">MSKRSSVLDDKELSKMVLDNLKIAAGMNFRMEDVLNKEQMRMLEAYREIYTYDPSLSFFLSLGMISHFSQSSYYTHYSSSDRYIVQLYMWLIGASVDKAITKTENLFPSTYLKPMMINGSLTESPVSSIVTHTNHIGLRQHLSTNHKILLNDDADLIAENFGLYNVSDSNKEHERNVILCGYDGFKNSSRTTGTTMIHIGDKRLTILIATTGGKLLKNLRNWSNLTGFDGTHNRFIYMAIPKKIHTRPQNFQRKRYSSNNPSFNHLCVIVHLFGTVRYVFEMTESERENIYGAKFDHLLNTDARTQSQSQNDRSALYTLWNLIADLSESNDLVHDQQRQITDFYEKIPATVPRIACLTQMFFNAMSILNEVHESVIFSDGDDDSLSIDENFIKTVQNIIKEKFYVYDMTYLPYTTIDQTKTDPMIIVRKEAVLVAWKWYEHHLDLVTTLFTINYSFSTKPVTTHKSEQKNLKRLIMLLDFNIFPLSVLTDRHPITKQTGILKNRPALGEQALRELINNGLLKFNHFLIDSRGRKLKSYMKIPLTTINDPSRELLNKVLITCGVSVDEYASVYNQSSIPANYNLSPLSVEISKYSSCFIPAYKQYLNQLQTVIHEHIQNKNIEEVEDGCFVIKNKSVFTRNYSGVENLSFCNPQKALRDISTSNNIANATTNSVIQLEKEMVSGLDIPPCEINQRECGMRPQDPDEASVNEHHTDVIRKTPELRISHISRELDDSSVSTSDRQIEIQVSNEGSDETCSSISISGAVKKVSKTDSRELEQQVIRAMGNILCGPSVVYTKTDMTHLCNKPTVRLEAIQRLIAAELLQHGNNYWLEPSRSKKNDKKDSKRLLREGWMKKVPALESDASKFEFIELLQEKANITFEDYMRSFYPHQSVNVFTKNNWTLSDECIQIFQSNDFYREHVRWDVVRFGPSDALKETNINEEKELPLTQISCPSSCQRIETADTCQVQTTSEQTHISIPQVNETISTLPVTVRPKRKVRMIEDQENEINMNTNSAASSARKLVEITDEEHTLILMMRKMRLDEIMVVMNLNNSFPVEVPNKYRHIRNIINLYFQKSYEIHHVRTIIEFISTHPLYAAIFQQHSLRQMLDQYRTNKIAESVNAHELYLQPFSTKCIECQTTLKPAYTHRAKTVMSLTRTFKALIATCYCSICDLEIFPNFYIYKKKKFVTSESIKNDKYIYLNGNQIFDQNLLIDFDQHLIQNTVSFEGYTNAYNVKIKLIGKRQDHSGSNVDDSSVSFLNEKYFQMVWLLINVAKFTFMTTNEKVVQIPMSVRDVDECNPYFLIIKDELYKNFVAFWTNHQRFSKKCNSQTCSKVFVVDGHQKANRLVCQYKDVFDCSIPELGPVQMGCLYSPLRNGMLAKNSTESYQICWKFRRNSEIGHISIFDNFPSDFCTKDPTLSAKVPSDPTGWTTWVYSLILFIIAPGVNDKYCQHHQPATLASEDQMASVKHRRVEDDKEQTLDKLALIDYIKNDGQYDDSLCNVFRSGTNVKGKVSTYGFLATFLSCAVIVGFTELPCSEGS</sequence>
<comment type="caution">
    <text evidence="1">The sequence shown here is derived from an EMBL/GenBank/DDBJ whole genome shotgun (WGS) entry which is preliminary data.</text>
</comment>
<dbReference type="Proteomes" id="UP000663828">
    <property type="component" value="Unassembled WGS sequence"/>
</dbReference>
<organism evidence="1 2">
    <name type="scientific">Adineta ricciae</name>
    <name type="common">Rotifer</name>
    <dbReference type="NCBI Taxonomy" id="249248"/>
    <lineage>
        <taxon>Eukaryota</taxon>
        <taxon>Metazoa</taxon>
        <taxon>Spiralia</taxon>
        <taxon>Gnathifera</taxon>
        <taxon>Rotifera</taxon>
        <taxon>Eurotatoria</taxon>
        <taxon>Bdelloidea</taxon>
        <taxon>Adinetida</taxon>
        <taxon>Adinetidae</taxon>
        <taxon>Adineta</taxon>
    </lineage>
</organism>
<protein>
    <submittedName>
        <fullName evidence="1">Uncharacterized protein</fullName>
    </submittedName>
</protein>
<reference evidence="1" key="1">
    <citation type="submission" date="2021-02" db="EMBL/GenBank/DDBJ databases">
        <authorList>
            <person name="Nowell W R."/>
        </authorList>
    </citation>
    <scope>NUCLEOTIDE SEQUENCE</scope>
</reference>
<name>A0A815B3D7_ADIRI</name>
<accession>A0A815B3D7</accession>